<feature type="compositionally biased region" description="Polar residues" evidence="4">
    <location>
        <begin position="167"/>
        <end position="188"/>
    </location>
</feature>
<dbReference type="KEGG" id="bman:114251521"/>
<dbReference type="PANTHER" id="PTHR46858:SF5">
    <property type="entry name" value="E3 UBIQUITIN-PROTEIN LIGASE APD1-RELATED"/>
    <property type="match status" value="1"/>
</dbReference>
<dbReference type="RefSeq" id="XP_028041607.1">
    <property type="nucleotide sequence ID" value="XM_028185806.1"/>
</dbReference>
<dbReference type="GO" id="GO:0010468">
    <property type="term" value="P:regulation of gene expression"/>
    <property type="evidence" value="ECO:0007669"/>
    <property type="project" value="TreeGrafter"/>
</dbReference>
<evidence type="ECO:0000256" key="2">
    <source>
        <dbReference type="ARBA" id="ARBA00022771"/>
    </source>
</evidence>
<sequence>MNTTFCSETSVSRRCSTETIYSIQGKETDFARDTSDTDASIFDTDAEIEFEPASDEEEDQAPVDEDTSASFTDGEIIKTKVLEVSVGDDGDLQLADSEQTDSQDSDSEIDLYDFWHCIKCRAENNVPFYRYCQKCFQVRKNFFPPRPKRKRKRGTTVTPELDAVPRTLSQDSGIQSVHSQELFNSQDATHGEGTSRDVDSSAEFTGRARKRRARSVDGGSKRTKLGSASGSGSDSDSGGNSESLTKSVSDPSVAIDEPLKMTKKVISDRIKQKLDKELCIVCDSEPKTGVFVHGHLAHICCCYKCAVKVWARARRCPVCNRRVSNVLRAVVL</sequence>
<dbReference type="Gene3D" id="2.30.30.380">
    <property type="entry name" value="Zn-finger domain of Sec23/24"/>
    <property type="match status" value="1"/>
</dbReference>
<keyword evidence="3" id="KW-0862">Zinc</keyword>
<dbReference type="Proteomes" id="UP000504629">
    <property type="component" value="Unplaced"/>
</dbReference>
<evidence type="ECO:0000256" key="3">
    <source>
        <dbReference type="ARBA" id="ARBA00022833"/>
    </source>
</evidence>
<feature type="region of interest" description="Disordered" evidence="4">
    <location>
        <begin position="145"/>
        <end position="252"/>
    </location>
</feature>
<dbReference type="GO" id="GO:0008270">
    <property type="term" value="F:zinc ion binding"/>
    <property type="evidence" value="ECO:0007669"/>
    <property type="project" value="UniProtKB-KW"/>
</dbReference>
<dbReference type="GO" id="GO:0061630">
    <property type="term" value="F:ubiquitin protein ligase activity"/>
    <property type="evidence" value="ECO:0007669"/>
    <property type="project" value="TreeGrafter"/>
</dbReference>
<accession>A0A6J2KKY8</accession>
<keyword evidence="5" id="KW-1185">Reference proteome</keyword>
<proteinExistence type="predicted"/>
<evidence type="ECO:0000313" key="6">
    <source>
        <dbReference type="RefSeq" id="XP_028041607.1"/>
    </source>
</evidence>
<dbReference type="AlphaFoldDB" id="A0A6J2KKY8"/>
<dbReference type="GO" id="GO:0016567">
    <property type="term" value="P:protein ubiquitination"/>
    <property type="evidence" value="ECO:0007669"/>
    <property type="project" value="TreeGrafter"/>
</dbReference>
<evidence type="ECO:0000256" key="4">
    <source>
        <dbReference type="SAM" id="MobiDB-lite"/>
    </source>
</evidence>
<feature type="compositionally biased region" description="Basic and acidic residues" evidence="4">
    <location>
        <begin position="189"/>
        <end position="199"/>
    </location>
</feature>
<dbReference type="PANTHER" id="PTHR46858">
    <property type="entry name" value="OS05G0521000 PROTEIN"/>
    <property type="match status" value="1"/>
</dbReference>
<evidence type="ECO:0000313" key="5">
    <source>
        <dbReference type="Proteomes" id="UP000504629"/>
    </source>
</evidence>
<name>A0A6J2KKY8_BOMMA</name>
<dbReference type="Pfam" id="PF13920">
    <property type="entry name" value="zf-C3HC4_3"/>
    <property type="match status" value="1"/>
</dbReference>
<feature type="region of interest" description="Disordered" evidence="4">
    <location>
        <begin position="29"/>
        <end position="70"/>
    </location>
</feature>
<dbReference type="OrthoDB" id="24526at2759"/>
<organism evidence="5 6">
    <name type="scientific">Bombyx mandarina</name>
    <name type="common">Wild silk moth</name>
    <name type="synonym">Wild silkworm</name>
    <dbReference type="NCBI Taxonomy" id="7092"/>
    <lineage>
        <taxon>Eukaryota</taxon>
        <taxon>Metazoa</taxon>
        <taxon>Ecdysozoa</taxon>
        <taxon>Arthropoda</taxon>
        <taxon>Hexapoda</taxon>
        <taxon>Insecta</taxon>
        <taxon>Pterygota</taxon>
        <taxon>Neoptera</taxon>
        <taxon>Endopterygota</taxon>
        <taxon>Lepidoptera</taxon>
        <taxon>Glossata</taxon>
        <taxon>Ditrysia</taxon>
        <taxon>Bombycoidea</taxon>
        <taxon>Bombycidae</taxon>
        <taxon>Bombycinae</taxon>
        <taxon>Bombyx</taxon>
    </lineage>
</organism>
<keyword evidence="1" id="KW-0479">Metal-binding</keyword>
<dbReference type="GO" id="GO:0043066">
    <property type="term" value="P:negative regulation of apoptotic process"/>
    <property type="evidence" value="ECO:0007669"/>
    <property type="project" value="TreeGrafter"/>
</dbReference>
<reference evidence="6" key="1">
    <citation type="submission" date="2025-08" db="UniProtKB">
        <authorList>
            <consortium name="RefSeq"/>
        </authorList>
    </citation>
    <scope>IDENTIFICATION</scope>
    <source>
        <tissue evidence="6">Silk gland</tissue>
    </source>
</reference>
<dbReference type="CDD" id="cd16646">
    <property type="entry name" value="mRING-HC-C2H2C4_MDM2-like"/>
    <property type="match status" value="1"/>
</dbReference>
<dbReference type="InterPro" id="IPR013083">
    <property type="entry name" value="Znf_RING/FYVE/PHD"/>
</dbReference>
<dbReference type="Gene3D" id="3.30.40.10">
    <property type="entry name" value="Zinc/RING finger domain, C3HC4 (zinc finger)"/>
    <property type="match status" value="1"/>
</dbReference>
<evidence type="ECO:0000256" key="1">
    <source>
        <dbReference type="ARBA" id="ARBA00022723"/>
    </source>
</evidence>
<keyword evidence="2" id="KW-0863">Zinc-finger</keyword>
<feature type="compositionally biased region" description="Acidic residues" evidence="4">
    <location>
        <begin position="44"/>
        <end position="67"/>
    </location>
</feature>
<feature type="compositionally biased region" description="Low complexity" evidence="4">
    <location>
        <begin position="226"/>
        <end position="243"/>
    </location>
</feature>
<dbReference type="SUPFAM" id="SSF90209">
    <property type="entry name" value="Ran binding protein zinc finger-like"/>
    <property type="match status" value="1"/>
</dbReference>
<dbReference type="GeneID" id="114251521"/>
<gene>
    <name evidence="6" type="primary">LOC114251521</name>
</gene>
<dbReference type="InterPro" id="IPR036443">
    <property type="entry name" value="Znf_RanBP2_sf"/>
</dbReference>
<protein>
    <submittedName>
        <fullName evidence="6">E3 ubiquitin-protein ligase Mdm2-like</fullName>
    </submittedName>
</protein>